<evidence type="ECO:0000256" key="2">
    <source>
        <dbReference type="SAM" id="MobiDB-lite"/>
    </source>
</evidence>
<dbReference type="AlphaFoldDB" id="A0A1Q8CSG1"/>
<dbReference type="GO" id="GO:0003700">
    <property type="term" value="F:DNA-binding transcription factor activity"/>
    <property type="evidence" value="ECO:0007669"/>
    <property type="project" value="TreeGrafter"/>
</dbReference>
<feature type="domain" description="HTH cro/C1-type" evidence="3">
    <location>
        <begin position="13"/>
        <end position="67"/>
    </location>
</feature>
<sequence>MSHELAAAFGERVRLARQAIRKSQTVVAGLAGITADYLYQIERGKKLPALPVVVQLAHVLGVSVSDLLGETTPTRTTPPLESGESIHRALTHPSTTENSDVDVAGLRDQVHAAWHTWQTSAQRYSRLADQLPPLITSAEQLRKLRSADHATGEQAAQACAVDLYGLVRTFAKRVGRVDLALLAAERGITAAETANDPVRLASARWNLAHVLLAQYQPEGAEAVALHAAEAVERHVTEDLDALALLGALRLLAAVASMRLGNMWTAHDRIRSVVPIAERTGERNVCWTAFGPTNVAMYAVNVEVEAGNATEGLRLAERIQPEPTLSIERRVAFRLDQAKGYNQRQDYAGALVMLQAASTEAPEDLKYRPAARTALNTVVQRARGDIARRAAHLATRLGAPVA</sequence>
<keyword evidence="1" id="KW-0238">DNA-binding</keyword>
<keyword evidence="5" id="KW-1185">Reference proteome</keyword>
<dbReference type="EMBL" id="MSIE01000018">
    <property type="protein sequence ID" value="OLF17305.1"/>
    <property type="molecule type" value="Genomic_DNA"/>
</dbReference>
<proteinExistence type="predicted"/>
<dbReference type="PANTHER" id="PTHR46797:SF1">
    <property type="entry name" value="METHYLPHOSPHONATE SYNTHASE"/>
    <property type="match status" value="1"/>
</dbReference>
<dbReference type="InterPro" id="IPR001387">
    <property type="entry name" value="Cro/C1-type_HTH"/>
</dbReference>
<dbReference type="CDD" id="cd00093">
    <property type="entry name" value="HTH_XRE"/>
    <property type="match status" value="1"/>
</dbReference>
<evidence type="ECO:0000259" key="3">
    <source>
        <dbReference type="PROSITE" id="PS50943"/>
    </source>
</evidence>
<reference evidence="4 5" key="1">
    <citation type="submission" date="2016-12" db="EMBL/GenBank/DDBJ databases">
        <title>The draft genome sequence of Actinophytocola sp. 11-183.</title>
        <authorList>
            <person name="Wang W."/>
            <person name="Yuan L."/>
        </authorList>
    </citation>
    <scope>NUCLEOTIDE SEQUENCE [LARGE SCALE GENOMIC DNA]</scope>
    <source>
        <strain evidence="4 5">11-183</strain>
    </source>
</reference>
<dbReference type="Gene3D" id="1.10.260.40">
    <property type="entry name" value="lambda repressor-like DNA-binding domains"/>
    <property type="match status" value="1"/>
</dbReference>
<gene>
    <name evidence="4" type="ORF">BU204_11840</name>
</gene>
<dbReference type="InterPro" id="IPR050807">
    <property type="entry name" value="TransReg_Diox_bact_type"/>
</dbReference>
<accession>A0A1Q8CSG1</accession>
<dbReference type="GO" id="GO:0005829">
    <property type="term" value="C:cytosol"/>
    <property type="evidence" value="ECO:0007669"/>
    <property type="project" value="TreeGrafter"/>
</dbReference>
<organism evidence="4 5">
    <name type="scientific">Actinophytocola xanthii</name>
    <dbReference type="NCBI Taxonomy" id="1912961"/>
    <lineage>
        <taxon>Bacteria</taxon>
        <taxon>Bacillati</taxon>
        <taxon>Actinomycetota</taxon>
        <taxon>Actinomycetes</taxon>
        <taxon>Pseudonocardiales</taxon>
        <taxon>Pseudonocardiaceae</taxon>
    </lineage>
</organism>
<name>A0A1Q8CSG1_9PSEU</name>
<dbReference type="InterPro" id="IPR010982">
    <property type="entry name" value="Lambda_DNA-bd_dom_sf"/>
</dbReference>
<dbReference type="STRING" id="1912961.BU204_11840"/>
<dbReference type="SUPFAM" id="SSF47413">
    <property type="entry name" value="lambda repressor-like DNA-binding domains"/>
    <property type="match status" value="1"/>
</dbReference>
<dbReference type="GO" id="GO:0003677">
    <property type="term" value="F:DNA binding"/>
    <property type="evidence" value="ECO:0007669"/>
    <property type="project" value="UniProtKB-KW"/>
</dbReference>
<dbReference type="Pfam" id="PF13560">
    <property type="entry name" value="HTH_31"/>
    <property type="match status" value="1"/>
</dbReference>
<evidence type="ECO:0000313" key="4">
    <source>
        <dbReference type="EMBL" id="OLF17305.1"/>
    </source>
</evidence>
<dbReference type="SMART" id="SM00530">
    <property type="entry name" value="HTH_XRE"/>
    <property type="match status" value="1"/>
</dbReference>
<dbReference type="Proteomes" id="UP000185596">
    <property type="component" value="Unassembled WGS sequence"/>
</dbReference>
<evidence type="ECO:0000256" key="1">
    <source>
        <dbReference type="ARBA" id="ARBA00023125"/>
    </source>
</evidence>
<comment type="caution">
    <text evidence="4">The sequence shown here is derived from an EMBL/GenBank/DDBJ whole genome shotgun (WGS) entry which is preliminary data.</text>
</comment>
<dbReference type="PANTHER" id="PTHR46797">
    <property type="entry name" value="HTH-TYPE TRANSCRIPTIONAL REGULATOR"/>
    <property type="match status" value="1"/>
</dbReference>
<feature type="region of interest" description="Disordered" evidence="2">
    <location>
        <begin position="70"/>
        <end position="99"/>
    </location>
</feature>
<evidence type="ECO:0000313" key="5">
    <source>
        <dbReference type="Proteomes" id="UP000185596"/>
    </source>
</evidence>
<dbReference type="OrthoDB" id="3504495at2"/>
<protein>
    <recommendedName>
        <fullName evidence="3">HTH cro/C1-type domain-containing protein</fullName>
    </recommendedName>
</protein>
<dbReference type="PROSITE" id="PS50943">
    <property type="entry name" value="HTH_CROC1"/>
    <property type="match status" value="1"/>
</dbReference>